<evidence type="ECO:0000313" key="2">
    <source>
        <dbReference type="Proteomes" id="UP000239759"/>
    </source>
</evidence>
<dbReference type="EMBL" id="PRKQ01000055">
    <property type="protein sequence ID" value="PPA90184.1"/>
    <property type="molecule type" value="Genomic_DNA"/>
</dbReference>
<comment type="caution">
    <text evidence="1">The sequence shown here is derived from an EMBL/GenBank/DDBJ whole genome shotgun (WGS) entry which is preliminary data.</text>
</comment>
<dbReference type="AlphaFoldDB" id="A0AAP8Q8C8"/>
<dbReference type="Proteomes" id="UP000239759">
    <property type="component" value="Unassembled WGS sequence"/>
</dbReference>
<protein>
    <submittedName>
        <fullName evidence="1">Uncharacterized protein</fullName>
    </submittedName>
</protein>
<evidence type="ECO:0000313" key="1">
    <source>
        <dbReference type="EMBL" id="PPA90184.1"/>
    </source>
</evidence>
<reference evidence="1 2" key="1">
    <citation type="submission" date="2018-02" db="EMBL/GenBank/DDBJ databases">
        <title>Comparative analysis of genomes of three Brevibacillus laterosporus strains producers of potent antimicrobials isolated from silage.</title>
        <authorList>
            <person name="Kojic M."/>
            <person name="Miljkovic M."/>
            <person name="Studholme D."/>
            <person name="Filipic B."/>
        </authorList>
    </citation>
    <scope>NUCLEOTIDE SEQUENCE [LARGE SCALE GENOMIC DNA]</scope>
    <source>
        <strain evidence="1 2">BGSP11</strain>
    </source>
</reference>
<gene>
    <name evidence="1" type="ORF">C4A77_25050</name>
</gene>
<organism evidence="1 2">
    <name type="scientific">Brevibacillus laterosporus</name>
    <name type="common">Bacillus laterosporus</name>
    <dbReference type="NCBI Taxonomy" id="1465"/>
    <lineage>
        <taxon>Bacteria</taxon>
        <taxon>Bacillati</taxon>
        <taxon>Bacillota</taxon>
        <taxon>Bacilli</taxon>
        <taxon>Bacillales</taxon>
        <taxon>Paenibacillaceae</taxon>
        <taxon>Brevibacillus</taxon>
    </lineage>
</organism>
<sequence>MQTKKGVYPYATHNSLSEQALTGFSKAFSTLQIGLFLRKAGISKTFGHSSLAVFQLRPRYHKFQNIYCHNKTYVSTVVGTYQLPW</sequence>
<proteinExistence type="predicted"/>
<name>A0AAP8Q8C8_BRELA</name>
<accession>A0AAP8Q8C8</accession>